<dbReference type="EMBL" id="KE747817">
    <property type="protein sequence ID" value="RMZ68857.1"/>
    <property type="molecule type" value="Genomic_DNA"/>
</dbReference>
<dbReference type="AlphaFoldDB" id="A0A3M7M2V5"/>
<evidence type="ECO:0000313" key="1">
    <source>
        <dbReference type="EMBL" id="RMZ68857.1"/>
    </source>
</evidence>
<proteinExistence type="predicted"/>
<keyword evidence="2" id="KW-1185">Reference proteome</keyword>
<sequence>MSLHIRTSGVKKEVECIFSNRNWTQIHHVVIIIPGTYGSIVWWMTQHSVRRILCRCLKAGVHWYAMSLESSGFQYRSGLPVCNLGRHLLDGKGGAFFWTGANVSQNRLELLSLYLDLRSSTGLETTTLAKVSKTAII</sequence>
<accession>A0A3M7M2V5</accession>
<name>A0A3M7M2V5_9PLEO</name>
<evidence type="ECO:0000313" key="2">
    <source>
        <dbReference type="Proteomes" id="UP000265663"/>
    </source>
</evidence>
<gene>
    <name evidence="1" type="ORF">GMOD_00002738</name>
</gene>
<organism evidence="1 2">
    <name type="scientific">Pyrenophora seminiperda CCB06</name>
    <dbReference type="NCBI Taxonomy" id="1302712"/>
    <lineage>
        <taxon>Eukaryota</taxon>
        <taxon>Fungi</taxon>
        <taxon>Dikarya</taxon>
        <taxon>Ascomycota</taxon>
        <taxon>Pezizomycotina</taxon>
        <taxon>Dothideomycetes</taxon>
        <taxon>Pleosporomycetidae</taxon>
        <taxon>Pleosporales</taxon>
        <taxon>Pleosporineae</taxon>
        <taxon>Pleosporaceae</taxon>
        <taxon>Pyrenophora</taxon>
    </lineage>
</organism>
<protein>
    <submittedName>
        <fullName evidence="1">Uncharacterized protein</fullName>
    </submittedName>
</protein>
<reference evidence="1 2" key="1">
    <citation type="journal article" date="2014" name="PLoS ONE">
        <title>De novo Genome Assembly of the Fungal Plant Pathogen Pyrenophora semeniperda.</title>
        <authorList>
            <person name="Soliai M.M."/>
            <person name="Meyer S.E."/>
            <person name="Udall J.A."/>
            <person name="Elzinga D.E."/>
            <person name="Hermansen R.A."/>
            <person name="Bodily P.M."/>
            <person name="Hart A.A."/>
            <person name="Coleman C.E."/>
        </authorList>
    </citation>
    <scope>NUCLEOTIDE SEQUENCE [LARGE SCALE GENOMIC DNA]</scope>
    <source>
        <strain evidence="1 2">CCB06</strain>
        <tissue evidence="1">Mycelium</tissue>
    </source>
</reference>
<dbReference type="Proteomes" id="UP000265663">
    <property type="component" value="Unassembled WGS sequence"/>
</dbReference>